<comment type="caution">
    <text evidence="1">The sequence shown here is derived from an EMBL/GenBank/DDBJ whole genome shotgun (WGS) entry which is preliminary data.</text>
</comment>
<evidence type="ECO:0000313" key="1">
    <source>
        <dbReference type="EMBL" id="OLP85405.1"/>
    </source>
</evidence>
<protein>
    <submittedName>
        <fullName evidence="1">Uncharacterized protein</fullName>
    </submittedName>
</protein>
<organism evidence="1 2">
    <name type="scientific">Symbiodinium microadriaticum</name>
    <name type="common">Dinoflagellate</name>
    <name type="synonym">Zooxanthella microadriatica</name>
    <dbReference type="NCBI Taxonomy" id="2951"/>
    <lineage>
        <taxon>Eukaryota</taxon>
        <taxon>Sar</taxon>
        <taxon>Alveolata</taxon>
        <taxon>Dinophyceae</taxon>
        <taxon>Suessiales</taxon>
        <taxon>Symbiodiniaceae</taxon>
        <taxon>Symbiodinium</taxon>
    </lineage>
</organism>
<dbReference type="EMBL" id="LSRX01000978">
    <property type="protein sequence ID" value="OLP85405.1"/>
    <property type="molecule type" value="Genomic_DNA"/>
</dbReference>
<evidence type="ECO:0000313" key="2">
    <source>
        <dbReference type="Proteomes" id="UP000186817"/>
    </source>
</evidence>
<accession>A0A1Q9CR77</accession>
<proteinExistence type="predicted"/>
<name>A0A1Q9CR77_SYMMI</name>
<dbReference type="OrthoDB" id="444434at2759"/>
<gene>
    <name evidence="1" type="ORF">AK812_SmicGene33587</name>
</gene>
<keyword evidence="2" id="KW-1185">Reference proteome</keyword>
<sequence length="534" mass="59319">MASSGSDDRSQELVPVESPEHCAEATSFGLSLQESLLVSSIPGMEQRLTQALTETASLQHSMILVRDGLEELQEEAVALRSDVRALRQRVQALEGRLDTVEDSNGKFSSCSKAKLTPWMSILHDCLLLVKLWRALQTDVWIRLLLRGSVVDRPFRALQNELSFFFGGCCAQVLDFVLHFEDPHDAELLALEQDVADLVHDGGVGGDQPESHFDPWNLISDSVLQERPFPLDGDRNTSDLEAEVEGSVAERNWYRQAQQDSTSLHSTSAHRDSDHWSFVESGSSAHQGRRNVEVSSEGYQNALSSAFRAAPCRPQLVLPWEAGLWGTVFGNKGPADWATSESVTLHRPLQPQASPLKALQQDASGQESSVGQVSTLRIYMSVVSDSVDVSWSEQRASDFDRAIKLWLHTILRWDTTCEVRQMVCEEGSTEDQVRLLADFFRGRAPSTLIKRARALAKIANWLMGKNSSGYSISEKLFYEFLRDERSKGAPASRLKGYQEALVFSRFVLGVKGLEEASSSRRCLGATKAGLCRWSS</sequence>
<dbReference type="AlphaFoldDB" id="A0A1Q9CR77"/>
<dbReference type="Proteomes" id="UP000186817">
    <property type="component" value="Unassembled WGS sequence"/>
</dbReference>
<reference evidence="1 2" key="1">
    <citation type="submission" date="2016-02" db="EMBL/GenBank/DDBJ databases">
        <title>Genome analysis of coral dinoflagellate symbionts highlights evolutionary adaptations to a symbiotic lifestyle.</title>
        <authorList>
            <person name="Aranda M."/>
            <person name="Li Y."/>
            <person name="Liew Y.J."/>
            <person name="Baumgarten S."/>
            <person name="Simakov O."/>
            <person name="Wilson M."/>
            <person name="Piel J."/>
            <person name="Ashoor H."/>
            <person name="Bougouffa S."/>
            <person name="Bajic V.B."/>
            <person name="Ryu T."/>
            <person name="Ravasi T."/>
            <person name="Bayer T."/>
            <person name="Micklem G."/>
            <person name="Kim H."/>
            <person name="Bhak J."/>
            <person name="Lajeunesse T.C."/>
            <person name="Voolstra C.R."/>
        </authorList>
    </citation>
    <scope>NUCLEOTIDE SEQUENCE [LARGE SCALE GENOMIC DNA]</scope>
    <source>
        <strain evidence="1 2">CCMP2467</strain>
    </source>
</reference>